<comment type="caution">
    <text evidence="1">The sequence shown here is derived from an EMBL/GenBank/DDBJ whole genome shotgun (WGS) entry which is preliminary data.</text>
</comment>
<dbReference type="EMBL" id="MGFE01000019">
    <property type="protein sequence ID" value="OGL98561.1"/>
    <property type="molecule type" value="Genomic_DNA"/>
</dbReference>
<evidence type="ECO:0008006" key="3">
    <source>
        <dbReference type="Google" id="ProtNLM"/>
    </source>
</evidence>
<gene>
    <name evidence="1" type="ORF">A2304_04305</name>
</gene>
<proteinExistence type="predicted"/>
<name>A0A1F7W6Z1_9BACT</name>
<protein>
    <recommendedName>
        <fullName evidence="3">DUF4012 domain-containing protein</fullName>
    </recommendedName>
</protein>
<evidence type="ECO:0000313" key="1">
    <source>
        <dbReference type="EMBL" id="OGL98561.1"/>
    </source>
</evidence>
<organism evidence="1 2">
    <name type="scientific">Candidatus Uhrbacteria bacterium RIFOXYB2_FULL_57_15</name>
    <dbReference type="NCBI Taxonomy" id="1802422"/>
    <lineage>
        <taxon>Bacteria</taxon>
        <taxon>Candidatus Uhriibacteriota</taxon>
    </lineage>
</organism>
<reference evidence="1 2" key="1">
    <citation type="journal article" date="2016" name="Nat. Commun.">
        <title>Thousands of microbial genomes shed light on interconnected biogeochemical processes in an aquifer system.</title>
        <authorList>
            <person name="Anantharaman K."/>
            <person name="Brown C.T."/>
            <person name="Hug L.A."/>
            <person name="Sharon I."/>
            <person name="Castelle C.J."/>
            <person name="Probst A.J."/>
            <person name="Thomas B.C."/>
            <person name="Singh A."/>
            <person name="Wilkins M.J."/>
            <person name="Karaoz U."/>
            <person name="Brodie E.L."/>
            <person name="Williams K.H."/>
            <person name="Hubbard S.S."/>
            <person name="Banfield J.F."/>
        </authorList>
    </citation>
    <scope>NUCLEOTIDE SEQUENCE [LARGE SCALE GENOMIC DNA]</scope>
</reference>
<evidence type="ECO:0000313" key="2">
    <source>
        <dbReference type="Proteomes" id="UP000176501"/>
    </source>
</evidence>
<accession>A0A1F7W6Z1</accession>
<dbReference type="AlphaFoldDB" id="A0A1F7W6Z1"/>
<dbReference type="Proteomes" id="UP000176501">
    <property type="component" value="Unassembled WGS sequence"/>
</dbReference>
<dbReference type="InterPro" id="IPR025101">
    <property type="entry name" value="DUF4012"/>
</dbReference>
<sequence length="903" mass="98586">MSVSLTAKLNKDRLKEALRRRRAARAITQLFDHSVPTEMRFHGVAFANRAPGKPVVRVADTLSLSPYIIHLNAHLPVPREWLDEERLPAPNLLLPERFFLSLTDAEHMNPAEDLLLSPTDTIGQILEDVEIRFVKRETNGPMGQEEMFTDHPEAIRAQFAPAPFIPPQVPENFATYFELPDDEPTYHADGRVETEADEDKDVVLTFSEMTITETAIEAAPNATERWNAFARRLGDSATERLSFSFLPHGWHRAIGVFVLASFVFVLPIHAMNFVSGLWETKSGLETASASALTQLRAGADAVLVRDAAAASDSFGGAGDAFSRAQRSVKDLGSITSLLLSAVPATGATYRAGTKLLEAGASMSAAGERIAQGVLAARDELNPTPVSRLRLLTAYVSSALPELRRASELIADVNANDVPEAQRATFAELADRLPTLVATIDEFLGFSEMAQTVLGADGSKRYLLVFQNNTEIRATGGFMGSFAELDVKDGVITGMNVPGGGTYDLQGSLRHNVAAPEPLQLLSARWEFQDANWFPDFPTTARQIMDFYEDAGGGSVDGVVAVNATYVANLIGFLGPVDMPEYGRTITSENFLSETQKIVELEYDRDENKPKAFIGDLAPILLDRVMSGNSDDFLAVLDRADRGLRSRDVQIYFTNDELERSVRDLGWGGEIKTTDGDYLMLVNTNLGGGKTDGVIREHVELVVNADDQGGITNTVTVTRTHLGEPGAAFSGVNNVNYARLYVPKGSTLLSASGFTIPDPSLFEIAPDDWIIDDDLLYPMDSLDVDAETQTAVYDEFGKTVFGNWIQTKPGTTSTYSFTYRLPLMLKAEKTDTFMAFAKRTLGLPSTKEYSLTIQKQSGVTDRTTHVSMNVPDSLATLWSSHDIGDVTFGNAADAFVGALFESEL</sequence>
<dbReference type="Pfam" id="PF13196">
    <property type="entry name" value="DUF4012"/>
    <property type="match status" value="1"/>
</dbReference>